<name>T2MHM2_HYDVU</name>
<dbReference type="InterPro" id="IPR036108">
    <property type="entry name" value="4pyrrol_syn_uPrphyn_synt_sf"/>
</dbReference>
<sequence length="256" mass="29129">MSIVLLREEDDDDYYHKLLYANGFFVCSIPVLCFSYYNIEKLEEFFHNSSEYSALVITSKHATYALEVVLKKNNLSFSLPQNFYIYVVGKSTELYLQKLGLSSLGSDSGNADQLADYIIKRKIFHLKPLMFVCGNLARETIPDKLRNFGLTVETISCYKTIANDNFPEKISQFIKQYDIPNVIVFFSPSGVKFYFSEICKLCADFERTKILSIGQHTADCIVSMNKNVDAIAKRPTPDSLLEAIQSVFDISGVIKF</sequence>
<dbReference type="InterPro" id="IPR003754">
    <property type="entry name" value="4pyrrol_synth_uPrphyn_synth"/>
</dbReference>
<dbReference type="SUPFAM" id="SSF69618">
    <property type="entry name" value="HemD-like"/>
    <property type="match status" value="1"/>
</dbReference>
<dbReference type="EMBL" id="HAAD01005190">
    <property type="protein sequence ID" value="CDG71422.1"/>
    <property type="molecule type" value="mRNA"/>
</dbReference>
<evidence type="ECO:0000256" key="3">
    <source>
        <dbReference type="ARBA" id="ARBA00013109"/>
    </source>
</evidence>
<keyword evidence="5" id="KW-0456">Lyase</keyword>
<evidence type="ECO:0000313" key="13">
    <source>
        <dbReference type="EMBL" id="CDG71422.1"/>
    </source>
</evidence>
<gene>
    <name evidence="13" type="primary">UROS</name>
</gene>
<comment type="function">
    <text evidence="11">Catalyzes cyclization of the linear tetrapyrrole, hydroxymethylbilane, to the macrocyclic uroporphyrinogen III, the branch point for the various sub-pathways leading to the wide diversity of porphyrins. Porphyrins act as cofactors for a multitude of enzymes that perform a variety of processes within the cell such as methionine synthesis (vitamin B12) or oxygen transport (heme).</text>
</comment>
<comment type="catalytic activity">
    <reaction evidence="10">
        <text>hydroxymethylbilane = uroporphyrinogen III + H2O</text>
        <dbReference type="Rhea" id="RHEA:18965"/>
        <dbReference type="ChEBI" id="CHEBI:15377"/>
        <dbReference type="ChEBI" id="CHEBI:57308"/>
        <dbReference type="ChEBI" id="CHEBI:57845"/>
        <dbReference type="EC" id="4.2.1.75"/>
    </reaction>
</comment>
<keyword evidence="4" id="KW-0350">Heme biosynthesis</keyword>
<dbReference type="GO" id="GO:0006782">
    <property type="term" value="P:protoporphyrinogen IX biosynthetic process"/>
    <property type="evidence" value="ECO:0007669"/>
    <property type="project" value="UniProtKB-UniPathway"/>
</dbReference>
<dbReference type="CDD" id="cd06578">
    <property type="entry name" value="HemD"/>
    <property type="match status" value="1"/>
</dbReference>
<dbReference type="KEGG" id="hmg:105847583"/>
<dbReference type="GO" id="GO:0004852">
    <property type="term" value="F:uroporphyrinogen-III synthase activity"/>
    <property type="evidence" value="ECO:0007669"/>
    <property type="project" value="UniProtKB-EC"/>
</dbReference>
<reference evidence="13" key="1">
    <citation type="journal article" date="2013" name="Genome Biol. Evol.">
        <title>Punctuated emergences of genetic and phenotypic innovations in eumetazoan, bilaterian, euteleostome, and hominidae ancestors.</title>
        <authorList>
            <person name="Wenger Y."/>
            <person name="Galliot B."/>
        </authorList>
    </citation>
    <scope>NUCLEOTIDE SEQUENCE</scope>
    <source>
        <tissue evidence="13">Whole animals</tissue>
    </source>
</reference>
<organism evidence="13">
    <name type="scientific">Hydra vulgaris</name>
    <name type="common">Hydra</name>
    <name type="synonym">Hydra attenuata</name>
    <dbReference type="NCBI Taxonomy" id="6087"/>
    <lineage>
        <taxon>Eukaryota</taxon>
        <taxon>Metazoa</taxon>
        <taxon>Cnidaria</taxon>
        <taxon>Hydrozoa</taxon>
        <taxon>Hydroidolina</taxon>
        <taxon>Anthoathecata</taxon>
        <taxon>Aplanulata</taxon>
        <taxon>Hydridae</taxon>
        <taxon>Hydra</taxon>
    </lineage>
</organism>
<evidence type="ECO:0000256" key="4">
    <source>
        <dbReference type="ARBA" id="ARBA00023133"/>
    </source>
</evidence>
<dbReference type="GO" id="GO:0006785">
    <property type="term" value="P:heme B biosynthetic process"/>
    <property type="evidence" value="ECO:0007669"/>
    <property type="project" value="UniProtKB-ARBA"/>
</dbReference>
<dbReference type="Pfam" id="PF02602">
    <property type="entry name" value="HEM4"/>
    <property type="match status" value="1"/>
</dbReference>
<evidence type="ECO:0000259" key="12">
    <source>
        <dbReference type="Pfam" id="PF02602"/>
    </source>
</evidence>
<dbReference type="GO" id="GO:0006780">
    <property type="term" value="P:uroporphyrinogen III biosynthetic process"/>
    <property type="evidence" value="ECO:0007669"/>
    <property type="project" value="InterPro"/>
</dbReference>
<comment type="similarity">
    <text evidence="2">Belongs to the uroporphyrinogen-III synthase family.</text>
</comment>
<dbReference type="GeneID" id="105847583"/>
<dbReference type="GO" id="GO:0005829">
    <property type="term" value="C:cytosol"/>
    <property type="evidence" value="ECO:0007669"/>
    <property type="project" value="TreeGrafter"/>
</dbReference>
<dbReference type="OrthoDB" id="5595751at2759"/>
<evidence type="ECO:0000256" key="9">
    <source>
        <dbReference type="ARBA" id="ARBA00040167"/>
    </source>
</evidence>
<evidence type="ECO:0000256" key="5">
    <source>
        <dbReference type="ARBA" id="ARBA00023239"/>
    </source>
</evidence>
<dbReference type="PANTHER" id="PTHR12390:SF0">
    <property type="entry name" value="UROPORPHYRINOGEN-III SYNTHASE"/>
    <property type="match status" value="1"/>
</dbReference>
<evidence type="ECO:0000256" key="11">
    <source>
        <dbReference type="ARBA" id="ARBA00060039"/>
    </source>
</evidence>
<evidence type="ECO:0000256" key="6">
    <source>
        <dbReference type="ARBA" id="ARBA00023244"/>
    </source>
</evidence>
<comment type="pathway">
    <text evidence="1">Porphyrin-containing compound metabolism; protoporphyrin-IX biosynthesis; coproporphyrinogen-III from 5-aminolevulinate: step 3/4.</text>
</comment>
<protein>
    <recommendedName>
        <fullName evidence="9">Uroporphyrinogen-III synthase</fullName>
        <ecNumber evidence="3">4.2.1.75</ecNumber>
    </recommendedName>
    <alternativeName>
        <fullName evidence="8">Hydroxymethylbilane hydrolyase [cyclizing]</fullName>
    </alternativeName>
    <alternativeName>
        <fullName evidence="7">Uroporphyrinogen-III cosynthase</fullName>
    </alternativeName>
</protein>
<dbReference type="EC" id="4.2.1.75" evidence="3"/>
<dbReference type="OMA" id="DPYCQQL"/>
<evidence type="ECO:0000256" key="8">
    <source>
        <dbReference type="ARBA" id="ARBA00032649"/>
    </source>
</evidence>
<dbReference type="InterPro" id="IPR039793">
    <property type="entry name" value="UROS/Hem4"/>
</dbReference>
<evidence type="ECO:0000256" key="7">
    <source>
        <dbReference type="ARBA" id="ARBA00031702"/>
    </source>
</evidence>
<dbReference type="UniPathway" id="UPA00251">
    <property type="reaction ID" value="UER00320"/>
</dbReference>
<evidence type="ECO:0000256" key="2">
    <source>
        <dbReference type="ARBA" id="ARBA00008133"/>
    </source>
</evidence>
<keyword evidence="6" id="KW-0627">Porphyrin biosynthesis</keyword>
<dbReference type="AlphaFoldDB" id="T2MHM2"/>
<evidence type="ECO:0000256" key="1">
    <source>
        <dbReference type="ARBA" id="ARBA00004772"/>
    </source>
</evidence>
<feature type="domain" description="Tetrapyrrole biosynthesis uroporphyrinogen III synthase" evidence="12">
    <location>
        <begin position="15"/>
        <end position="242"/>
    </location>
</feature>
<dbReference type="PANTHER" id="PTHR12390">
    <property type="entry name" value="UROPORPHYRINOGEN III SYNTHASE"/>
    <property type="match status" value="1"/>
</dbReference>
<evidence type="ECO:0000256" key="10">
    <source>
        <dbReference type="ARBA" id="ARBA00048617"/>
    </source>
</evidence>
<accession>T2MHM2</accession>
<dbReference type="Gene3D" id="3.40.50.10090">
    <property type="match status" value="2"/>
</dbReference>
<proteinExistence type="evidence at transcript level"/>
<dbReference type="FunFam" id="3.40.50.10090:FF:000003">
    <property type="entry name" value="uroporphyrinogen-III synthase"/>
    <property type="match status" value="1"/>
</dbReference>